<evidence type="ECO:0000313" key="4">
    <source>
        <dbReference type="RefSeq" id="XP_030617128.1"/>
    </source>
</evidence>
<feature type="compositionally biased region" description="Basic and acidic residues" evidence="2">
    <location>
        <begin position="115"/>
        <end position="128"/>
    </location>
</feature>
<keyword evidence="3" id="KW-1185">Reference proteome</keyword>
<dbReference type="Proteomes" id="UP000248483">
    <property type="component" value="Unplaced"/>
</dbReference>
<dbReference type="GO" id="GO:0097539">
    <property type="term" value="C:ciliary transition fiber"/>
    <property type="evidence" value="ECO:0007669"/>
    <property type="project" value="TreeGrafter"/>
</dbReference>
<dbReference type="PANTHER" id="PTHR36170">
    <property type="entry name" value="CENTROSOMAL PROTEIN OF 89 KDA"/>
    <property type="match status" value="1"/>
</dbReference>
<dbReference type="GO" id="GO:0060271">
    <property type="term" value="P:cilium assembly"/>
    <property type="evidence" value="ECO:0007669"/>
    <property type="project" value="InterPro"/>
</dbReference>
<dbReference type="GO" id="GO:0045202">
    <property type="term" value="C:synapse"/>
    <property type="evidence" value="ECO:0007669"/>
    <property type="project" value="GOC"/>
</dbReference>
<dbReference type="InParanoid" id="A0A7F8KAE8"/>
<feature type="compositionally biased region" description="Basic and acidic residues" evidence="2">
    <location>
        <begin position="137"/>
        <end position="150"/>
    </location>
</feature>
<dbReference type="GO" id="GO:0007268">
    <property type="term" value="P:chemical synaptic transmission"/>
    <property type="evidence" value="ECO:0007669"/>
    <property type="project" value="InterPro"/>
</dbReference>
<feature type="coiled-coil region" evidence="1">
    <location>
        <begin position="544"/>
        <end position="714"/>
    </location>
</feature>
<protein>
    <submittedName>
        <fullName evidence="4">Centrosomal protein of 89 kDa isoform X1</fullName>
    </submittedName>
</protein>
<feature type="region of interest" description="Disordered" evidence="2">
    <location>
        <begin position="102"/>
        <end position="190"/>
    </location>
</feature>
<dbReference type="GeneID" id="111180936"/>
<dbReference type="PANTHER" id="PTHR36170:SF1">
    <property type="entry name" value="CENTROSOMAL PROTEIN OF 89 KDA"/>
    <property type="match status" value="1"/>
</dbReference>
<feature type="coiled-coil region" evidence="1">
    <location>
        <begin position="315"/>
        <end position="373"/>
    </location>
</feature>
<accession>A0A7F8KAE8</accession>
<dbReference type="InterPro" id="IPR033545">
    <property type="entry name" value="CEP89"/>
</dbReference>
<reference evidence="4" key="1">
    <citation type="submission" date="2025-08" db="UniProtKB">
        <authorList>
            <consortium name="RefSeq"/>
        </authorList>
    </citation>
    <scope>IDENTIFICATION</scope>
    <source>
        <tissue evidence="4">Blood</tissue>
    </source>
</reference>
<feature type="region of interest" description="Disordered" evidence="2">
    <location>
        <begin position="48"/>
        <end position="88"/>
    </location>
</feature>
<dbReference type="AlphaFoldDB" id="A0A7F8KAE8"/>
<feature type="coiled-coil region" evidence="1">
    <location>
        <begin position="452"/>
        <end position="497"/>
    </location>
</feature>
<gene>
    <name evidence="4" type="primary">CEP89</name>
</gene>
<dbReference type="RefSeq" id="XP_030617128.1">
    <property type="nucleotide sequence ID" value="XM_030761268.1"/>
</dbReference>
<sequence>MADVVVAKSVAYKRRLGLGPLEAAHFREWYSAVSSACQSSAGLANPCSKNAPGGPERRQEAVSSIAPKPAVPRTPPPRGPSPSPERPRSALAAAILATTLTGRTFAIPQPRRRSHSESDTAYLEKDSFIEPYATTSELRHQPHRQNETGRRSSLPSFEMLGYEEEEDSDTYLSGSHRESGDTSAHKEEGSVSDAVYAVPHRNQMMSGVGDLSAALSRVALEPCTQSLAGLALASGSEMPLLWGILPVPSSHGVDSGDEENISEQDGFPGSPVPPEHTQEKDGKHSILNLKDEKPSLCGKPPPSPDVNGRTHRRHIEITKEKFEELKEDNLHLNNANQTLTLELNIIKKTMKELQLKLKRMEKENGKLKEVEKASFQEVAAPELHYLRKQAQELVDENEGLKMTVHCLNVELSRYQTKFRHLSKEESLNIEGLPSKGPVPPWLVDTKYLSPLLLAYEDRMKEKDELNANLQEEMRTFKMRVQEVVKENEELHQELNKNSLVTSEEWRQLQTQAELVLEENKLLIEQLEIQQTKAKDTHQERLQEVSKLTKQLMLLETKTQSQEKELTKSKEQLEILRTECQELKLQLDSKVAIEVHTSIVNELKSQLQKEEEKENAEMEELMEKLAALQVQKKSLLLEKKNLMAKNKMLEAELEKAQKINRRSQKKIDVFKKQVEKAMENEMSAHQYLANLVVLAENITQERDNLMYLAKCLESEKHGVLNKIIEGNIRLGRLEEKVKGYRKQAALKMGDISHRLTEQQEDFASKTAQYQQEMRHLHRMLQDKQDVLDQALQQKREMEGELDVVWESTSKENRRIRELLQATLERTGPWGNTRAFADHCLDGVSLGDMQDGCRFSFCDLKPPPTSHQGLREPLG</sequence>
<evidence type="ECO:0000313" key="3">
    <source>
        <dbReference type="Proteomes" id="UP000248483"/>
    </source>
</evidence>
<feature type="region of interest" description="Disordered" evidence="2">
    <location>
        <begin position="251"/>
        <end position="282"/>
    </location>
</feature>
<dbReference type="GO" id="GO:0005814">
    <property type="term" value="C:centriole"/>
    <property type="evidence" value="ECO:0007669"/>
    <property type="project" value="InterPro"/>
</dbReference>
<proteinExistence type="predicted"/>
<dbReference type="GO" id="GO:0007005">
    <property type="term" value="P:mitochondrion organization"/>
    <property type="evidence" value="ECO:0007669"/>
    <property type="project" value="InterPro"/>
</dbReference>
<name>A0A7F8KAE8_DELLE</name>
<dbReference type="CTD" id="84902"/>
<organism evidence="3 4">
    <name type="scientific">Delphinapterus leucas</name>
    <name type="common">Beluga whale</name>
    <dbReference type="NCBI Taxonomy" id="9749"/>
    <lineage>
        <taxon>Eukaryota</taxon>
        <taxon>Metazoa</taxon>
        <taxon>Chordata</taxon>
        <taxon>Craniata</taxon>
        <taxon>Vertebrata</taxon>
        <taxon>Euteleostomi</taxon>
        <taxon>Mammalia</taxon>
        <taxon>Eutheria</taxon>
        <taxon>Laurasiatheria</taxon>
        <taxon>Artiodactyla</taxon>
        <taxon>Whippomorpha</taxon>
        <taxon>Cetacea</taxon>
        <taxon>Odontoceti</taxon>
        <taxon>Monodontidae</taxon>
        <taxon>Delphinapterus</taxon>
    </lineage>
</organism>
<evidence type="ECO:0000256" key="1">
    <source>
        <dbReference type="SAM" id="Coils"/>
    </source>
</evidence>
<dbReference type="FunCoup" id="A0A7F8KAE8">
    <property type="interactions" value="3093"/>
</dbReference>
<evidence type="ECO:0000256" key="2">
    <source>
        <dbReference type="SAM" id="MobiDB-lite"/>
    </source>
</evidence>
<feature type="compositionally biased region" description="Basic and acidic residues" evidence="2">
    <location>
        <begin position="175"/>
        <end position="189"/>
    </location>
</feature>
<keyword evidence="1" id="KW-0175">Coiled coil</keyword>
<feature type="compositionally biased region" description="Pro residues" evidence="2">
    <location>
        <begin position="69"/>
        <end position="84"/>
    </location>
</feature>